<feature type="region of interest" description="Alpha C-terminal domain (alpha-CTD)" evidence="11">
    <location>
        <begin position="252"/>
        <end position="318"/>
    </location>
</feature>
<dbReference type="GO" id="GO:0003899">
    <property type="term" value="F:DNA-directed RNA polymerase activity"/>
    <property type="evidence" value="ECO:0007669"/>
    <property type="project" value="UniProtKB-UniRule"/>
</dbReference>
<feature type="domain" description="DNA-directed RNA polymerase RpoA/D/Rpb3-type" evidence="12">
    <location>
        <begin position="21"/>
        <end position="229"/>
    </location>
</feature>
<dbReference type="InterPro" id="IPR011262">
    <property type="entry name" value="DNA-dir_RNA_pol_insert"/>
</dbReference>
<comment type="domain">
    <text evidence="11">The N-terminal domain is essential for RNAP assembly and basal transcription, whereas the C-terminal domain is involved in interaction with transcriptional regulators and with upstream promoter elements.</text>
</comment>
<dbReference type="Pfam" id="PF03118">
    <property type="entry name" value="RNA_pol_A_CTD"/>
    <property type="match status" value="1"/>
</dbReference>
<dbReference type="Gene3D" id="3.30.1360.10">
    <property type="entry name" value="RNA polymerase, RBP11-like subunit"/>
    <property type="match status" value="1"/>
</dbReference>
<sequence>MLDTTVALPSQPRAILEEGNAGTYEIDGFYPGYGHTLGNSLRRIILSSLPGAAITHVKVQGAEHEFSVLDGVREDVLTILLNLKRLRFKMHDTTEPITVTLSVKGPGVVSAEHIDCPATIEVLNPDQYIAEITGKTDLTIEMTVAHGLGYVARDVHEKERMTVGVIALDAVFTPIRRVNYDVEQMRVGDRTDYNRLRITIETDGTMTPREALERSIATMIHQLKAIIGFQDEVAAAPQVALEEVVAVEEPDADTLKTRIETLDLTARTMRSLEAASIRTVGGLVRKTREDILALDGIGDKGLDEIEDVLNSLNVSLKA</sequence>
<evidence type="ECO:0000313" key="13">
    <source>
        <dbReference type="EMBL" id="OGG60279.1"/>
    </source>
</evidence>
<comment type="function">
    <text evidence="11">DNA-dependent RNA polymerase catalyzes the transcription of DNA into RNA using the four ribonucleoside triphosphates as substrates.</text>
</comment>
<evidence type="ECO:0000256" key="3">
    <source>
        <dbReference type="ARBA" id="ARBA00015972"/>
    </source>
</evidence>
<keyword evidence="6 11" id="KW-0548">Nucleotidyltransferase</keyword>
<dbReference type="InterPro" id="IPR036643">
    <property type="entry name" value="RNApol_insert_sf"/>
</dbReference>
<evidence type="ECO:0000256" key="10">
    <source>
        <dbReference type="ARBA" id="ARBA00048552"/>
    </source>
</evidence>
<keyword evidence="5 11" id="KW-0808">Transferase</keyword>
<dbReference type="GO" id="GO:0003677">
    <property type="term" value="F:DNA binding"/>
    <property type="evidence" value="ECO:0007669"/>
    <property type="project" value="UniProtKB-UniRule"/>
</dbReference>
<evidence type="ECO:0000256" key="2">
    <source>
        <dbReference type="ARBA" id="ARBA00012418"/>
    </source>
</evidence>
<dbReference type="CDD" id="cd06928">
    <property type="entry name" value="RNAP_alpha_NTD"/>
    <property type="match status" value="1"/>
</dbReference>
<dbReference type="FunFam" id="2.170.120.12:FF:000001">
    <property type="entry name" value="DNA-directed RNA polymerase subunit alpha"/>
    <property type="match status" value="1"/>
</dbReference>
<gene>
    <name evidence="11" type="primary">rpoA</name>
    <name evidence="13" type="ORF">A3C89_00780</name>
</gene>
<dbReference type="HAMAP" id="MF_00059">
    <property type="entry name" value="RNApol_bact_RpoA"/>
    <property type="match status" value="1"/>
</dbReference>
<evidence type="ECO:0000256" key="6">
    <source>
        <dbReference type="ARBA" id="ARBA00022695"/>
    </source>
</evidence>
<evidence type="ECO:0000256" key="1">
    <source>
        <dbReference type="ARBA" id="ARBA00007123"/>
    </source>
</evidence>
<dbReference type="AlphaFoldDB" id="A0A1F6DFR6"/>
<evidence type="ECO:0000313" key="14">
    <source>
        <dbReference type="Proteomes" id="UP000178794"/>
    </source>
</evidence>
<dbReference type="Gene3D" id="1.10.150.20">
    <property type="entry name" value="5' to 3' exonuclease, C-terminal subdomain"/>
    <property type="match status" value="1"/>
</dbReference>
<dbReference type="EMBL" id="MFLF01000008">
    <property type="protein sequence ID" value="OGG60279.1"/>
    <property type="molecule type" value="Genomic_DNA"/>
</dbReference>
<dbReference type="InterPro" id="IPR011773">
    <property type="entry name" value="DNA-dir_RpoA"/>
</dbReference>
<dbReference type="GO" id="GO:0000428">
    <property type="term" value="C:DNA-directed RNA polymerase complex"/>
    <property type="evidence" value="ECO:0007669"/>
    <property type="project" value="UniProtKB-KW"/>
</dbReference>
<evidence type="ECO:0000259" key="12">
    <source>
        <dbReference type="SMART" id="SM00662"/>
    </source>
</evidence>
<dbReference type="SUPFAM" id="SSF56553">
    <property type="entry name" value="Insert subdomain of RNA polymerase alpha subunit"/>
    <property type="match status" value="1"/>
</dbReference>
<dbReference type="InterPro" id="IPR036603">
    <property type="entry name" value="RBP11-like"/>
</dbReference>
<protein>
    <recommendedName>
        <fullName evidence="3 11">DNA-directed RNA polymerase subunit alpha</fullName>
        <shortName evidence="11">RNAP subunit alpha</shortName>
        <ecNumber evidence="2 11">2.7.7.6</ecNumber>
    </recommendedName>
    <alternativeName>
        <fullName evidence="9 11">RNA polymerase subunit alpha</fullName>
    </alternativeName>
    <alternativeName>
        <fullName evidence="8 11">Transcriptase subunit alpha</fullName>
    </alternativeName>
</protein>
<dbReference type="NCBIfam" id="TIGR02027">
    <property type="entry name" value="rpoA"/>
    <property type="match status" value="1"/>
</dbReference>
<keyword evidence="4 11" id="KW-0240">DNA-directed RNA polymerase</keyword>
<dbReference type="EC" id="2.7.7.6" evidence="2 11"/>
<evidence type="ECO:0000256" key="8">
    <source>
        <dbReference type="ARBA" id="ARBA00032524"/>
    </source>
</evidence>
<proteinExistence type="inferred from homology"/>
<comment type="caution">
    <text evidence="13">The sequence shown here is derived from an EMBL/GenBank/DDBJ whole genome shotgun (WGS) entry which is preliminary data.</text>
</comment>
<feature type="region of interest" description="Alpha N-terminal domain (alpha-NTD)" evidence="11">
    <location>
        <begin position="1"/>
        <end position="232"/>
    </location>
</feature>
<name>A0A1F6DFR6_9BACT</name>
<evidence type="ECO:0000256" key="5">
    <source>
        <dbReference type="ARBA" id="ARBA00022679"/>
    </source>
</evidence>
<dbReference type="SUPFAM" id="SSF55257">
    <property type="entry name" value="RBP11-like subunits of RNA polymerase"/>
    <property type="match status" value="1"/>
</dbReference>
<dbReference type="STRING" id="1798492.A3C89_00780"/>
<comment type="catalytic activity">
    <reaction evidence="10 11">
        <text>RNA(n) + a ribonucleoside 5'-triphosphate = RNA(n+1) + diphosphate</text>
        <dbReference type="Rhea" id="RHEA:21248"/>
        <dbReference type="Rhea" id="RHEA-COMP:14527"/>
        <dbReference type="Rhea" id="RHEA-COMP:17342"/>
        <dbReference type="ChEBI" id="CHEBI:33019"/>
        <dbReference type="ChEBI" id="CHEBI:61557"/>
        <dbReference type="ChEBI" id="CHEBI:140395"/>
        <dbReference type="EC" id="2.7.7.6"/>
    </reaction>
</comment>
<dbReference type="Gene3D" id="2.170.120.12">
    <property type="entry name" value="DNA-directed RNA polymerase, insert domain"/>
    <property type="match status" value="1"/>
</dbReference>
<evidence type="ECO:0000256" key="7">
    <source>
        <dbReference type="ARBA" id="ARBA00023163"/>
    </source>
</evidence>
<evidence type="ECO:0000256" key="11">
    <source>
        <dbReference type="HAMAP-Rule" id="MF_00059"/>
    </source>
</evidence>
<dbReference type="Pfam" id="PF01193">
    <property type="entry name" value="RNA_pol_L"/>
    <property type="match status" value="1"/>
</dbReference>
<accession>A0A1F6DFR6</accession>
<comment type="similarity">
    <text evidence="1 11">Belongs to the RNA polymerase alpha chain family.</text>
</comment>
<dbReference type="GO" id="GO:0005737">
    <property type="term" value="C:cytoplasm"/>
    <property type="evidence" value="ECO:0007669"/>
    <property type="project" value="UniProtKB-ARBA"/>
</dbReference>
<organism evidence="13 14">
    <name type="scientific">Candidatus Kaiserbacteria bacterium RIFCSPHIGHO2_02_FULL_50_50</name>
    <dbReference type="NCBI Taxonomy" id="1798492"/>
    <lineage>
        <taxon>Bacteria</taxon>
        <taxon>Candidatus Kaiseribacteriota</taxon>
    </lineage>
</organism>
<dbReference type="GO" id="GO:0046983">
    <property type="term" value="F:protein dimerization activity"/>
    <property type="evidence" value="ECO:0007669"/>
    <property type="project" value="InterPro"/>
</dbReference>
<comment type="subunit">
    <text evidence="11">Homodimer. The RNAP catalytic core consists of 2 alpha, 1 beta, 1 beta' and 1 omega subunit. When a sigma factor is associated with the core the holoenzyme is formed, which can initiate transcription.</text>
</comment>
<dbReference type="SUPFAM" id="SSF47789">
    <property type="entry name" value="C-terminal domain of RNA polymerase alpha subunit"/>
    <property type="match status" value="1"/>
</dbReference>
<evidence type="ECO:0000256" key="9">
    <source>
        <dbReference type="ARBA" id="ARBA00033070"/>
    </source>
</evidence>
<dbReference type="GO" id="GO:0006351">
    <property type="term" value="P:DNA-templated transcription"/>
    <property type="evidence" value="ECO:0007669"/>
    <property type="project" value="UniProtKB-UniRule"/>
</dbReference>
<dbReference type="Proteomes" id="UP000178794">
    <property type="component" value="Unassembled WGS sequence"/>
</dbReference>
<dbReference type="InterPro" id="IPR011260">
    <property type="entry name" value="RNAP_asu_C"/>
</dbReference>
<dbReference type="Pfam" id="PF01000">
    <property type="entry name" value="RNA_pol_A_bac"/>
    <property type="match status" value="1"/>
</dbReference>
<dbReference type="NCBIfam" id="NF003519">
    <property type="entry name" value="PRK05182.2-5"/>
    <property type="match status" value="1"/>
</dbReference>
<dbReference type="SMART" id="SM00662">
    <property type="entry name" value="RPOLD"/>
    <property type="match status" value="1"/>
</dbReference>
<keyword evidence="7 11" id="KW-0804">Transcription</keyword>
<reference evidence="13 14" key="1">
    <citation type="journal article" date="2016" name="Nat. Commun.">
        <title>Thousands of microbial genomes shed light on interconnected biogeochemical processes in an aquifer system.</title>
        <authorList>
            <person name="Anantharaman K."/>
            <person name="Brown C.T."/>
            <person name="Hug L.A."/>
            <person name="Sharon I."/>
            <person name="Castelle C.J."/>
            <person name="Probst A.J."/>
            <person name="Thomas B.C."/>
            <person name="Singh A."/>
            <person name="Wilkins M.J."/>
            <person name="Karaoz U."/>
            <person name="Brodie E.L."/>
            <person name="Williams K.H."/>
            <person name="Hubbard S.S."/>
            <person name="Banfield J.F."/>
        </authorList>
    </citation>
    <scope>NUCLEOTIDE SEQUENCE [LARGE SCALE GENOMIC DNA]</scope>
</reference>
<evidence type="ECO:0000256" key="4">
    <source>
        <dbReference type="ARBA" id="ARBA00022478"/>
    </source>
</evidence>
<dbReference type="InterPro" id="IPR011263">
    <property type="entry name" value="DNA-dir_RNA_pol_RpoA/D/Rpb3"/>
</dbReference>